<keyword evidence="8" id="KW-1185">Reference proteome</keyword>
<evidence type="ECO:0000313" key="8">
    <source>
        <dbReference type="Proteomes" id="UP000266673"/>
    </source>
</evidence>
<dbReference type="Gene3D" id="1.10.20.10">
    <property type="entry name" value="Histone, subunit A"/>
    <property type="match status" value="1"/>
</dbReference>
<accession>A0A397V1P9</accession>
<evidence type="ECO:0000256" key="3">
    <source>
        <dbReference type="ARBA" id="ARBA00023015"/>
    </source>
</evidence>
<reference evidence="7 8" key="1">
    <citation type="submission" date="2018-06" db="EMBL/GenBank/DDBJ databases">
        <title>Comparative genomics reveals the genomic features of Rhizophagus irregularis, R. cerebriforme, R. diaphanum and Gigaspora rosea, and their symbiotic lifestyle signature.</title>
        <authorList>
            <person name="Morin E."/>
            <person name="San Clemente H."/>
            <person name="Chen E.C.H."/>
            <person name="De La Providencia I."/>
            <person name="Hainaut M."/>
            <person name="Kuo A."/>
            <person name="Kohler A."/>
            <person name="Murat C."/>
            <person name="Tang N."/>
            <person name="Roy S."/>
            <person name="Loubradou J."/>
            <person name="Henrissat B."/>
            <person name="Grigoriev I.V."/>
            <person name="Corradi N."/>
            <person name="Roux C."/>
            <person name="Martin F.M."/>
        </authorList>
    </citation>
    <scope>NUCLEOTIDE SEQUENCE [LARGE SCALE GENOMIC DNA]</scope>
    <source>
        <strain evidence="7 8">DAOM 194757</strain>
    </source>
</reference>
<sequence>MFLNSNKKMDKIFPKDTIKNTVYSIGITNLKDNAADALALDAKYRIHKIIQEVNKFMCHSKRTKLTGEDINNALRVINVDPLYGFTLTLDQEKIISRCVCENTR</sequence>
<dbReference type="PANTHER" id="PTHR10221">
    <property type="entry name" value="TRANSCRIPTION INITIATION FACTOR TFIID SUBUNIT 6"/>
    <property type="match status" value="1"/>
</dbReference>
<name>A0A397V1P9_9GLOM</name>
<dbReference type="InterPro" id="IPR037796">
    <property type="entry name" value="TAF6"/>
</dbReference>
<comment type="subcellular location">
    <subcellularLocation>
        <location evidence="1">Nucleus</location>
    </subcellularLocation>
</comment>
<dbReference type="OrthoDB" id="361039at2759"/>
<organism evidence="7 8">
    <name type="scientific">Gigaspora rosea</name>
    <dbReference type="NCBI Taxonomy" id="44941"/>
    <lineage>
        <taxon>Eukaryota</taxon>
        <taxon>Fungi</taxon>
        <taxon>Fungi incertae sedis</taxon>
        <taxon>Mucoromycota</taxon>
        <taxon>Glomeromycotina</taxon>
        <taxon>Glomeromycetes</taxon>
        <taxon>Diversisporales</taxon>
        <taxon>Gigasporaceae</taxon>
        <taxon>Gigaspora</taxon>
    </lineage>
</organism>
<keyword evidence="3" id="KW-0805">Transcription regulation</keyword>
<dbReference type="GO" id="GO:0046695">
    <property type="term" value="C:SLIK (SAGA-like) complex"/>
    <property type="evidence" value="ECO:0007669"/>
    <property type="project" value="InterPro"/>
</dbReference>
<keyword evidence="5" id="KW-0539">Nucleus</keyword>
<dbReference type="InterPro" id="IPR009072">
    <property type="entry name" value="Histone-fold"/>
</dbReference>
<dbReference type="CDD" id="cd22931">
    <property type="entry name" value="HFD_TAF6"/>
    <property type="match status" value="1"/>
</dbReference>
<dbReference type="GO" id="GO:0003713">
    <property type="term" value="F:transcription coactivator activity"/>
    <property type="evidence" value="ECO:0007669"/>
    <property type="project" value="TreeGrafter"/>
</dbReference>
<protein>
    <submittedName>
        <fullName evidence="7">TATA box binding protein associated factor-domain-containing protein</fullName>
    </submittedName>
</protein>
<evidence type="ECO:0000256" key="1">
    <source>
        <dbReference type="ARBA" id="ARBA00004123"/>
    </source>
</evidence>
<dbReference type="AlphaFoldDB" id="A0A397V1P9"/>
<dbReference type="GO" id="GO:0005669">
    <property type="term" value="C:transcription factor TFIID complex"/>
    <property type="evidence" value="ECO:0007669"/>
    <property type="project" value="InterPro"/>
</dbReference>
<evidence type="ECO:0000256" key="5">
    <source>
        <dbReference type="ARBA" id="ARBA00023242"/>
    </source>
</evidence>
<feature type="domain" description="TATA box binding protein associated factor (TAF) histone-like fold" evidence="6">
    <location>
        <begin position="11"/>
        <end position="75"/>
    </location>
</feature>
<evidence type="ECO:0000256" key="2">
    <source>
        <dbReference type="ARBA" id="ARBA00007688"/>
    </source>
</evidence>
<evidence type="ECO:0000313" key="7">
    <source>
        <dbReference type="EMBL" id="RIB15851.1"/>
    </source>
</evidence>
<dbReference type="SMART" id="SM00803">
    <property type="entry name" value="TAF"/>
    <property type="match status" value="1"/>
</dbReference>
<comment type="caution">
    <text evidence="7">The sequence shown here is derived from an EMBL/GenBank/DDBJ whole genome shotgun (WGS) entry which is preliminary data.</text>
</comment>
<dbReference type="GO" id="GO:0051123">
    <property type="term" value="P:RNA polymerase II preinitiation complex assembly"/>
    <property type="evidence" value="ECO:0007669"/>
    <property type="project" value="TreeGrafter"/>
</dbReference>
<gene>
    <name evidence="7" type="ORF">C2G38_2143378</name>
</gene>
<dbReference type="GO" id="GO:0000124">
    <property type="term" value="C:SAGA complex"/>
    <property type="evidence" value="ECO:0007669"/>
    <property type="project" value="InterPro"/>
</dbReference>
<dbReference type="EMBL" id="QKWP01000718">
    <property type="protein sequence ID" value="RIB15851.1"/>
    <property type="molecule type" value="Genomic_DNA"/>
</dbReference>
<comment type="similarity">
    <text evidence="2">Belongs to the TAF6 family.</text>
</comment>
<dbReference type="GO" id="GO:0046982">
    <property type="term" value="F:protein heterodimerization activity"/>
    <property type="evidence" value="ECO:0007669"/>
    <property type="project" value="InterPro"/>
</dbReference>
<proteinExistence type="inferred from homology"/>
<dbReference type="STRING" id="44941.A0A397V1P9"/>
<evidence type="ECO:0000259" key="6">
    <source>
        <dbReference type="SMART" id="SM00803"/>
    </source>
</evidence>
<evidence type="ECO:0000256" key="4">
    <source>
        <dbReference type="ARBA" id="ARBA00023163"/>
    </source>
</evidence>
<dbReference type="SUPFAM" id="SSF47113">
    <property type="entry name" value="Histone-fold"/>
    <property type="match status" value="1"/>
</dbReference>
<dbReference type="PANTHER" id="PTHR10221:SF9">
    <property type="entry name" value="TRANSCRIPTION INITIATION FACTOR TFIID SUBUNIT 6"/>
    <property type="match status" value="1"/>
</dbReference>
<dbReference type="Proteomes" id="UP000266673">
    <property type="component" value="Unassembled WGS sequence"/>
</dbReference>
<dbReference type="InterPro" id="IPR004823">
    <property type="entry name" value="TAF_TATA-bd_Histone-like_dom"/>
</dbReference>
<dbReference type="Pfam" id="PF02969">
    <property type="entry name" value="TAF"/>
    <property type="match status" value="1"/>
</dbReference>
<keyword evidence="4" id="KW-0804">Transcription</keyword>
<dbReference type="GO" id="GO:0016251">
    <property type="term" value="F:RNA polymerase II general transcription initiation factor activity"/>
    <property type="evidence" value="ECO:0007669"/>
    <property type="project" value="InterPro"/>
</dbReference>